<dbReference type="OMA" id="ECFEINT"/>
<comment type="similarity">
    <text evidence="1">Belongs to the short-chain dehydrogenases/reductases (SDR) family.</text>
</comment>
<dbReference type="SUPFAM" id="SSF51735">
    <property type="entry name" value="NAD(P)-binding Rossmann-fold domains"/>
    <property type="match status" value="1"/>
</dbReference>
<dbReference type="PANTHER" id="PTHR43544">
    <property type="entry name" value="SHORT-CHAIN DEHYDROGENASE/REDUCTASE"/>
    <property type="match status" value="1"/>
</dbReference>
<reference evidence="2" key="1">
    <citation type="submission" date="2016-03" db="EMBL/GenBank/DDBJ databases">
        <title>Draft genome sequence of Rosellinia necatrix.</title>
        <authorList>
            <person name="Kanematsu S."/>
        </authorList>
    </citation>
    <scope>NUCLEOTIDE SEQUENCE [LARGE SCALE GENOMIC DNA]</scope>
    <source>
        <strain evidence="2">W97</strain>
    </source>
</reference>
<name>A0A1W2TG51_ROSNE</name>
<dbReference type="AlphaFoldDB" id="A0A1W2TG51"/>
<evidence type="ECO:0000313" key="3">
    <source>
        <dbReference type="Proteomes" id="UP000054516"/>
    </source>
</evidence>
<dbReference type="InterPro" id="IPR036291">
    <property type="entry name" value="NAD(P)-bd_dom_sf"/>
</dbReference>
<dbReference type="Gene3D" id="3.40.50.720">
    <property type="entry name" value="NAD(P)-binding Rossmann-like Domain"/>
    <property type="match status" value="1"/>
</dbReference>
<sequence>MASNTVYVITGGNRGLGLGLVKALLARPATTVVATVRSEQAAAVLKDETTNTAKGDGSALHAVLLDFSTAVAPEQVRQTVTAAGVDKVDVLINNAGGAQPMVPALETTAEDLRAAFETNTIAPLLVFQGLWPLLQRSAAPKLFMMSSSVGSISEMEPVPGGAYGPSRCAQNWLTRAIHVENKDSGLVAVALHPGWVQTRAGQFVADEWGFSKGPPDSVESSVEGMLKVIDGATKETSGTFTTSKGDTLGW</sequence>
<keyword evidence="3" id="KW-1185">Reference proteome</keyword>
<dbReference type="PANTHER" id="PTHR43544:SF26">
    <property type="entry name" value="SHORT CHAIN DEHYDROGENASE_REDUCTASE FAMILY OXIDOREDUCTASE (JCVI)"/>
    <property type="match status" value="1"/>
</dbReference>
<dbReference type="Pfam" id="PF00106">
    <property type="entry name" value="adh_short"/>
    <property type="match status" value="1"/>
</dbReference>
<protein>
    <submittedName>
        <fullName evidence="2">Putative short-chain dehydrogenase reductase SDR</fullName>
    </submittedName>
</protein>
<dbReference type="InterPro" id="IPR051468">
    <property type="entry name" value="Fungal_SecMetab_SDRs"/>
</dbReference>
<gene>
    <name evidence="2" type="ORF">SAMD00023353_2500650</name>
</gene>
<dbReference type="STRING" id="77044.A0A1W2TG51"/>
<dbReference type="OrthoDB" id="9876299at2759"/>
<dbReference type="EMBL" id="DF977470">
    <property type="protein sequence ID" value="GAP87071.2"/>
    <property type="molecule type" value="Genomic_DNA"/>
</dbReference>
<dbReference type="PRINTS" id="PR00081">
    <property type="entry name" value="GDHRDH"/>
</dbReference>
<dbReference type="Proteomes" id="UP000054516">
    <property type="component" value="Unassembled WGS sequence"/>
</dbReference>
<evidence type="ECO:0000256" key="1">
    <source>
        <dbReference type="ARBA" id="ARBA00006484"/>
    </source>
</evidence>
<dbReference type="GO" id="GO:0016491">
    <property type="term" value="F:oxidoreductase activity"/>
    <property type="evidence" value="ECO:0007669"/>
    <property type="project" value="TreeGrafter"/>
</dbReference>
<evidence type="ECO:0000313" key="2">
    <source>
        <dbReference type="EMBL" id="GAP87071.2"/>
    </source>
</evidence>
<organism evidence="2">
    <name type="scientific">Rosellinia necatrix</name>
    <name type="common">White root-rot fungus</name>
    <dbReference type="NCBI Taxonomy" id="77044"/>
    <lineage>
        <taxon>Eukaryota</taxon>
        <taxon>Fungi</taxon>
        <taxon>Dikarya</taxon>
        <taxon>Ascomycota</taxon>
        <taxon>Pezizomycotina</taxon>
        <taxon>Sordariomycetes</taxon>
        <taxon>Xylariomycetidae</taxon>
        <taxon>Xylariales</taxon>
        <taxon>Xylariaceae</taxon>
        <taxon>Rosellinia</taxon>
    </lineage>
</organism>
<proteinExistence type="inferred from homology"/>
<dbReference type="CDD" id="cd05325">
    <property type="entry name" value="carb_red_sniffer_like_SDR_c"/>
    <property type="match status" value="1"/>
</dbReference>
<dbReference type="InterPro" id="IPR002347">
    <property type="entry name" value="SDR_fam"/>
</dbReference>
<accession>A0A1W2TG51</accession>
<dbReference type="GO" id="GO:0005737">
    <property type="term" value="C:cytoplasm"/>
    <property type="evidence" value="ECO:0007669"/>
    <property type="project" value="TreeGrafter"/>
</dbReference>